<dbReference type="AlphaFoldDB" id="D7FUW5"/>
<evidence type="ECO:0000256" key="6">
    <source>
        <dbReference type="SAM" id="MobiDB-lite"/>
    </source>
</evidence>
<evidence type="ECO:0000259" key="7">
    <source>
        <dbReference type="Pfam" id="PF00884"/>
    </source>
</evidence>
<dbReference type="GO" id="GO:0046872">
    <property type="term" value="F:metal ion binding"/>
    <property type="evidence" value="ECO:0007669"/>
    <property type="project" value="UniProtKB-KW"/>
</dbReference>
<dbReference type="EMBL" id="FN648465">
    <property type="protein sequence ID" value="CBJ31771.1"/>
    <property type="molecule type" value="Genomic_DNA"/>
</dbReference>
<dbReference type="PROSITE" id="PS00149">
    <property type="entry name" value="SULFATASE_2"/>
    <property type="match status" value="1"/>
</dbReference>
<feature type="compositionally biased region" description="Polar residues" evidence="6">
    <location>
        <begin position="191"/>
        <end position="209"/>
    </location>
</feature>
<dbReference type="GO" id="GO:0008484">
    <property type="term" value="F:sulfuric ester hydrolase activity"/>
    <property type="evidence" value="ECO:0007669"/>
    <property type="project" value="InterPro"/>
</dbReference>
<dbReference type="STRING" id="2880.D7FUW5"/>
<evidence type="ECO:0000256" key="2">
    <source>
        <dbReference type="ARBA" id="ARBA00022723"/>
    </source>
</evidence>
<name>D7FUW5_ECTSI</name>
<comment type="similarity">
    <text evidence="1">Belongs to the sulfatase family.</text>
</comment>
<dbReference type="Pfam" id="PF00884">
    <property type="entry name" value="Sulfatase"/>
    <property type="match status" value="1"/>
</dbReference>
<dbReference type="Proteomes" id="UP000002630">
    <property type="component" value="Linkage Group LG27"/>
</dbReference>
<evidence type="ECO:0000256" key="3">
    <source>
        <dbReference type="ARBA" id="ARBA00022801"/>
    </source>
</evidence>
<evidence type="ECO:0000313" key="8">
    <source>
        <dbReference type="EMBL" id="CBJ31771.1"/>
    </source>
</evidence>
<dbReference type="PANTHER" id="PTHR10342:SF274">
    <property type="entry name" value="ARYLSULFATASE B"/>
    <property type="match status" value="1"/>
</dbReference>
<dbReference type="EMBL" id="FN649752">
    <property type="protein sequence ID" value="CBJ31771.1"/>
    <property type="molecule type" value="Genomic_DNA"/>
</dbReference>
<dbReference type="InParanoid" id="D7FUW5"/>
<keyword evidence="5" id="KW-0325">Glycoprotein</keyword>
<evidence type="ECO:0000256" key="1">
    <source>
        <dbReference type="ARBA" id="ARBA00008779"/>
    </source>
</evidence>
<accession>D7FUW5</accession>
<keyword evidence="9" id="KW-1185">Reference proteome</keyword>
<dbReference type="Gene3D" id="3.40.720.10">
    <property type="entry name" value="Alkaline Phosphatase, subunit A"/>
    <property type="match status" value="1"/>
</dbReference>
<dbReference type="EC" id="3.1.6.-" evidence="8"/>
<proteinExistence type="inferred from homology"/>
<dbReference type="eggNOG" id="KOG3867">
    <property type="taxonomic scope" value="Eukaryota"/>
</dbReference>
<reference evidence="8 9" key="1">
    <citation type="journal article" date="2010" name="Nature">
        <title>The Ectocarpus genome and the independent evolution of multicellularity in brown algae.</title>
        <authorList>
            <person name="Cock J.M."/>
            <person name="Sterck L."/>
            <person name="Rouze P."/>
            <person name="Scornet D."/>
            <person name="Allen A.E."/>
            <person name="Amoutzias G."/>
            <person name="Anthouard V."/>
            <person name="Artiguenave F."/>
            <person name="Aury J.M."/>
            <person name="Badger J.H."/>
            <person name="Beszteri B."/>
            <person name="Billiau K."/>
            <person name="Bonnet E."/>
            <person name="Bothwell J.H."/>
            <person name="Bowler C."/>
            <person name="Boyen C."/>
            <person name="Brownlee C."/>
            <person name="Carrano C.J."/>
            <person name="Charrier B."/>
            <person name="Cho G.Y."/>
            <person name="Coelho S.M."/>
            <person name="Collen J."/>
            <person name="Corre E."/>
            <person name="Da Silva C."/>
            <person name="Delage L."/>
            <person name="Delaroque N."/>
            <person name="Dittami S.M."/>
            <person name="Doulbeau S."/>
            <person name="Elias M."/>
            <person name="Farnham G."/>
            <person name="Gachon C.M."/>
            <person name="Gschloessl B."/>
            <person name="Heesch S."/>
            <person name="Jabbari K."/>
            <person name="Jubin C."/>
            <person name="Kawai H."/>
            <person name="Kimura K."/>
            <person name="Kloareg B."/>
            <person name="Kupper F.C."/>
            <person name="Lang D."/>
            <person name="Le Bail A."/>
            <person name="Leblanc C."/>
            <person name="Lerouge P."/>
            <person name="Lohr M."/>
            <person name="Lopez P.J."/>
            <person name="Martens C."/>
            <person name="Maumus F."/>
            <person name="Michel G."/>
            <person name="Miranda-Saavedra D."/>
            <person name="Morales J."/>
            <person name="Moreau H."/>
            <person name="Motomura T."/>
            <person name="Nagasato C."/>
            <person name="Napoli C.A."/>
            <person name="Nelson D.R."/>
            <person name="Nyvall-Collen P."/>
            <person name="Peters A.F."/>
            <person name="Pommier C."/>
            <person name="Potin P."/>
            <person name="Poulain J."/>
            <person name="Quesneville H."/>
            <person name="Read B."/>
            <person name="Rensing S.A."/>
            <person name="Ritter A."/>
            <person name="Rousvoal S."/>
            <person name="Samanta M."/>
            <person name="Samson G."/>
            <person name="Schroeder D.C."/>
            <person name="Segurens B."/>
            <person name="Strittmatter M."/>
            <person name="Tonon T."/>
            <person name="Tregear J.W."/>
            <person name="Valentin K."/>
            <person name="von Dassow P."/>
            <person name="Yamagishi T."/>
            <person name="Van de Peer Y."/>
            <person name="Wincker P."/>
        </authorList>
    </citation>
    <scope>NUCLEOTIDE SEQUENCE [LARGE SCALE GENOMIC DNA]</scope>
    <source>
        <strain evidence="9">Ec32 / CCAP1310/4</strain>
    </source>
</reference>
<dbReference type="InterPro" id="IPR024607">
    <property type="entry name" value="Sulfatase_CS"/>
</dbReference>
<keyword evidence="4" id="KW-0106">Calcium</keyword>
<feature type="compositionally biased region" description="Basic and acidic residues" evidence="6">
    <location>
        <begin position="168"/>
        <end position="179"/>
    </location>
</feature>
<feature type="domain" description="Sulfatase N-terminal" evidence="7">
    <location>
        <begin position="1"/>
        <end position="387"/>
    </location>
</feature>
<keyword evidence="2" id="KW-0479">Metal-binding</keyword>
<dbReference type="OrthoDB" id="408574at2759"/>
<dbReference type="Gene3D" id="3.30.1120.10">
    <property type="match status" value="1"/>
</dbReference>
<dbReference type="CDD" id="cd16029">
    <property type="entry name" value="4-S"/>
    <property type="match status" value="1"/>
</dbReference>
<dbReference type="SUPFAM" id="SSF53649">
    <property type="entry name" value="Alkaline phosphatase-like"/>
    <property type="match status" value="1"/>
</dbReference>
<organism evidence="8 9">
    <name type="scientific">Ectocarpus siliculosus</name>
    <name type="common">Brown alga</name>
    <name type="synonym">Conferva siliculosa</name>
    <dbReference type="NCBI Taxonomy" id="2880"/>
    <lineage>
        <taxon>Eukaryota</taxon>
        <taxon>Sar</taxon>
        <taxon>Stramenopiles</taxon>
        <taxon>Ochrophyta</taxon>
        <taxon>PX clade</taxon>
        <taxon>Phaeophyceae</taxon>
        <taxon>Ectocarpales</taxon>
        <taxon>Ectocarpaceae</taxon>
        <taxon>Ectocarpus</taxon>
    </lineage>
</organism>
<evidence type="ECO:0000313" key="9">
    <source>
        <dbReference type="Proteomes" id="UP000002630"/>
    </source>
</evidence>
<dbReference type="InterPro" id="IPR047115">
    <property type="entry name" value="ARSB"/>
</dbReference>
<protein>
    <submittedName>
        <fullName evidence="8">Formylglycine-dependent sulfatase, C-terminal Formylglycine-dependent sulfatase, N-terminal</fullName>
        <ecNumber evidence="8">3.1.6.-</ecNumber>
    </submittedName>
</protein>
<dbReference type="PANTHER" id="PTHR10342">
    <property type="entry name" value="ARYLSULFATASE"/>
    <property type="match status" value="1"/>
</dbReference>
<evidence type="ECO:0000256" key="5">
    <source>
        <dbReference type="ARBA" id="ARBA00023180"/>
    </source>
</evidence>
<gene>
    <name evidence="8" type="ORF">Esi_0280_0019</name>
</gene>
<sequence>MIDDMGWDDIGYQSVDLKGVTPVLDKLAAGGVKITNYYTMNTCTPARASLMTGRYTVRYGMQYNVAINPGEPWGVPLSEKMLPEYFKEAGYGTHLVGKWHLGSHSPEHIPSQRGFDTYMGYVGGFEAYWTHETVGVISDGRHVCDFGFGNASGYYDIIDRPSSQDIYGSDHREDQKEAEENRDDGDGEGVHSTTPTKTPWASSFRSNSGVMKGQQYSTQMFQERAIEILETKSPFDEEPIYMHLAHQAVHSPLGLPPADSFSEDETLLLDEIEGKIGDVQGAQTRRHLTEVLMFLDKSVGHLIHYLEDEGWMENSIVVVASDNGGDSNEGGSNYPLRGKKASYWEGGSKVPAFVYSTSHIPEARRGSEYDGLMHVTDWLPTLAAGAGLEMSGSAGPLDGVNQWEHIVGSAAAVDGGRPRTELLYNYDPYRLLPNSNHCYCCWCSLCHYRVYDTGYAQGAFRSGKYKMMFNVSCHGWYTFDGDMLEEDHLTDLSKVCGGTCNDGGTCSDEATSDYLFDLDQDPRESNNLIDELPDVAQEMRDRWYEVTFREYTDTVFEPLDLKAYDVWAENNWWMIPWLNLEPPEISRR</sequence>
<dbReference type="OMA" id="QFKLMPQ"/>
<feature type="region of interest" description="Disordered" evidence="6">
    <location>
        <begin position="162"/>
        <end position="209"/>
    </location>
</feature>
<dbReference type="InterPro" id="IPR000917">
    <property type="entry name" value="Sulfatase_N"/>
</dbReference>
<keyword evidence="3 8" id="KW-0378">Hydrolase</keyword>
<evidence type="ECO:0000256" key="4">
    <source>
        <dbReference type="ARBA" id="ARBA00022837"/>
    </source>
</evidence>
<dbReference type="InterPro" id="IPR017850">
    <property type="entry name" value="Alkaline_phosphatase_core_sf"/>
</dbReference>